<feature type="transmembrane region" description="Helical" evidence="5">
    <location>
        <begin position="73"/>
        <end position="91"/>
    </location>
</feature>
<evidence type="ECO:0000256" key="1">
    <source>
        <dbReference type="ARBA" id="ARBA00004141"/>
    </source>
</evidence>
<evidence type="ECO:0000313" key="7">
    <source>
        <dbReference type="EMBL" id="WWR45737.1"/>
    </source>
</evidence>
<dbReference type="Proteomes" id="UP001364156">
    <property type="component" value="Chromosome"/>
</dbReference>
<keyword evidence="3 5" id="KW-1133">Transmembrane helix</keyword>
<feature type="transmembrane region" description="Helical" evidence="5">
    <location>
        <begin position="168"/>
        <end position="187"/>
    </location>
</feature>
<feature type="transmembrane region" description="Helical" evidence="5">
    <location>
        <begin position="36"/>
        <end position="61"/>
    </location>
</feature>
<dbReference type="InterPro" id="IPR013130">
    <property type="entry name" value="Fe3_Rdtase_TM_dom"/>
</dbReference>
<evidence type="ECO:0000256" key="5">
    <source>
        <dbReference type="SAM" id="Phobius"/>
    </source>
</evidence>
<feature type="domain" description="Ferric oxidoreductase" evidence="6">
    <location>
        <begin position="40"/>
        <end position="154"/>
    </location>
</feature>
<evidence type="ECO:0000256" key="4">
    <source>
        <dbReference type="ARBA" id="ARBA00023136"/>
    </source>
</evidence>
<gene>
    <name evidence="7" type="ORF">RZ517_13195</name>
</gene>
<sequence>MRATLIWIAVGLAVVVPVLAATQSPLLEWREPVYIIAGFAGILGLALMLLQPLLAAGVLPGLRAVTGRHVHRWVGSGLVLAVAVHVVGLWITSPPDVIDVLLFRSPTPFSVWGVVAMWAVFLAALLALPRKRLRLGPRLWRRVHTSLAAVIITGTVVHALLIEGAMEPISKWALCILAGVVFLKAVVDLRIWARRR</sequence>
<dbReference type="Pfam" id="PF01794">
    <property type="entry name" value="Ferric_reduct"/>
    <property type="match status" value="1"/>
</dbReference>
<protein>
    <submittedName>
        <fullName evidence="7">Ferric reductase-like transmembrane domain-containing protein</fullName>
    </submittedName>
</protein>
<evidence type="ECO:0000256" key="2">
    <source>
        <dbReference type="ARBA" id="ARBA00022692"/>
    </source>
</evidence>
<keyword evidence="8" id="KW-1185">Reference proteome</keyword>
<evidence type="ECO:0000259" key="6">
    <source>
        <dbReference type="Pfam" id="PF01794"/>
    </source>
</evidence>
<organism evidence="7 8">
    <name type="scientific">Roseovarius phycicola</name>
    <dbReference type="NCBI Taxonomy" id="3080976"/>
    <lineage>
        <taxon>Bacteria</taxon>
        <taxon>Pseudomonadati</taxon>
        <taxon>Pseudomonadota</taxon>
        <taxon>Alphaproteobacteria</taxon>
        <taxon>Rhodobacterales</taxon>
        <taxon>Roseobacteraceae</taxon>
        <taxon>Roseovarius</taxon>
    </lineage>
</organism>
<keyword evidence="2 5" id="KW-0812">Transmembrane</keyword>
<comment type="subcellular location">
    <subcellularLocation>
        <location evidence="1">Membrane</location>
        <topology evidence="1">Multi-pass membrane protein</topology>
    </subcellularLocation>
</comment>
<proteinExistence type="predicted"/>
<evidence type="ECO:0000256" key="3">
    <source>
        <dbReference type="ARBA" id="ARBA00022989"/>
    </source>
</evidence>
<dbReference type="EMBL" id="CP146069">
    <property type="protein sequence ID" value="WWR45737.1"/>
    <property type="molecule type" value="Genomic_DNA"/>
</dbReference>
<feature type="transmembrane region" description="Helical" evidence="5">
    <location>
        <begin position="111"/>
        <end position="128"/>
    </location>
</feature>
<name>A0ABZ2HH89_9RHOB</name>
<keyword evidence="4 5" id="KW-0472">Membrane</keyword>
<evidence type="ECO:0000313" key="8">
    <source>
        <dbReference type="Proteomes" id="UP001364156"/>
    </source>
</evidence>
<reference evidence="7 8" key="1">
    <citation type="submission" date="2023-10" db="EMBL/GenBank/DDBJ databases">
        <title>Roseovarius strain S88 nov., isolated from a marine algae.</title>
        <authorList>
            <person name="Lee M.W."/>
            <person name="Lee J.K."/>
            <person name="Kim J.M."/>
            <person name="Choi D.G."/>
            <person name="Baek J.H."/>
            <person name="Bayburt H."/>
            <person name="Jung J.J."/>
            <person name="Han D.M."/>
            <person name="Jeon C.O."/>
        </authorList>
    </citation>
    <scope>NUCLEOTIDE SEQUENCE [LARGE SCALE GENOMIC DNA]</scope>
    <source>
        <strain evidence="7 8">S88</strain>
    </source>
</reference>
<feature type="transmembrane region" description="Helical" evidence="5">
    <location>
        <begin position="140"/>
        <end position="162"/>
    </location>
</feature>
<accession>A0ABZ2HH89</accession>
<dbReference type="RefSeq" id="WP_338548651.1">
    <property type="nucleotide sequence ID" value="NZ_CP146069.1"/>
</dbReference>